<comment type="similarity">
    <text evidence="2 9">Belongs to the glycosyl hydrolase 10 (cellulase F) family.</text>
</comment>
<comment type="caution">
    <text evidence="12">The sequence shown here is derived from an EMBL/GenBank/DDBJ whole genome shotgun (WGS) entry which is preliminary data.</text>
</comment>
<dbReference type="InterPro" id="IPR044846">
    <property type="entry name" value="GH10"/>
</dbReference>
<keyword evidence="5 9" id="KW-0378">Hydrolase</keyword>
<keyword evidence="6 9" id="KW-0119">Carbohydrate metabolism</keyword>
<evidence type="ECO:0000256" key="2">
    <source>
        <dbReference type="ARBA" id="ARBA00007495"/>
    </source>
</evidence>
<protein>
    <recommendedName>
        <fullName evidence="9">Beta-xylanase</fullName>
        <ecNumber evidence="9">3.2.1.8</ecNumber>
    </recommendedName>
</protein>
<proteinExistence type="inferred from homology"/>
<keyword evidence="8 9" id="KW-0624">Polysaccharide degradation</keyword>
<dbReference type="Gene3D" id="3.20.20.80">
    <property type="entry name" value="Glycosidases"/>
    <property type="match status" value="1"/>
</dbReference>
<evidence type="ECO:0000256" key="3">
    <source>
        <dbReference type="ARBA" id="ARBA00022651"/>
    </source>
</evidence>
<keyword evidence="3" id="KW-0858">Xylan degradation</keyword>
<dbReference type="SMART" id="SM00633">
    <property type="entry name" value="Glyco_10"/>
    <property type="match status" value="1"/>
</dbReference>
<gene>
    <name evidence="12" type="ORF">CKY47_06510</name>
</gene>
<evidence type="ECO:0000256" key="6">
    <source>
        <dbReference type="ARBA" id="ARBA00023277"/>
    </source>
</evidence>
<evidence type="ECO:0000256" key="1">
    <source>
        <dbReference type="ARBA" id="ARBA00000681"/>
    </source>
</evidence>
<dbReference type="InterPro" id="IPR001000">
    <property type="entry name" value="GH10_dom"/>
</dbReference>
<keyword evidence="13" id="KW-1185">Reference proteome</keyword>
<evidence type="ECO:0000313" key="13">
    <source>
        <dbReference type="Proteomes" id="UP001225605"/>
    </source>
</evidence>
<dbReference type="PANTHER" id="PTHR31490">
    <property type="entry name" value="GLYCOSYL HYDROLASE"/>
    <property type="match status" value="1"/>
</dbReference>
<sequence length="369" mass="39597">MSAVTGSGPPGFASLRQALPDRRRRGHDRGPTAGKDRPVRALLLAALVAASLVPVPAAASASPTLAEAAQRTGRYFGTAVTAGKLADPVYAGILDREFDVVTPENEMKLDATQPQQGRFVFTAADRIVDHALQRGKRVRGHTLLWHSGQPGWLNNLGGTALRAAMLDHVTQVVAHYRGRIHSWDVVNEAFADGTTGRRRDSNFQRTGDDWIEAAFRAARAADPGATLCYNDYNVEDRAHAKTQAVLRMVRDFKARGVPIDCVGVQSHFAGGNPVPADFEATLRDFAALGVDVQLTELDVEGSGATQAQNFRRVAQACLAVPRCAGITVWGIRDTDSWRASGTPLLFDGAGDPKPAYHAVLHALHCGRTG</sequence>
<evidence type="ECO:0000259" key="11">
    <source>
        <dbReference type="PROSITE" id="PS51760"/>
    </source>
</evidence>
<accession>A0ABU0WUX4</accession>
<dbReference type="Proteomes" id="UP001225605">
    <property type="component" value="Unassembled WGS sequence"/>
</dbReference>
<evidence type="ECO:0000313" key="12">
    <source>
        <dbReference type="EMBL" id="MDQ2583642.1"/>
    </source>
</evidence>
<dbReference type="SUPFAM" id="SSF51445">
    <property type="entry name" value="(Trans)glycosidases"/>
    <property type="match status" value="1"/>
</dbReference>
<feature type="region of interest" description="Disordered" evidence="10">
    <location>
        <begin position="1"/>
        <end position="36"/>
    </location>
</feature>
<organism evidence="12 13">
    <name type="scientific">Saccharothrix yanglingensis</name>
    <dbReference type="NCBI Taxonomy" id="659496"/>
    <lineage>
        <taxon>Bacteria</taxon>
        <taxon>Bacillati</taxon>
        <taxon>Actinomycetota</taxon>
        <taxon>Actinomycetes</taxon>
        <taxon>Pseudonocardiales</taxon>
        <taxon>Pseudonocardiaceae</taxon>
        <taxon>Saccharothrix</taxon>
    </lineage>
</organism>
<dbReference type="Pfam" id="PF00331">
    <property type="entry name" value="Glyco_hydro_10"/>
    <property type="match status" value="1"/>
</dbReference>
<dbReference type="PRINTS" id="PR00134">
    <property type="entry name" value="GLHYDRLASE10"/>
</dbReference>
<feature type="domain" description="GH10" evidence="11">
    <location>
        <begin position="59"/>
        <end position="362"/>
    </location>
</feature>
<evidence type="ECO:0000256" key="5">
    <source>
        <dbReference type="ARBA" id="ARBA00022801"/>
    </source>
</evidence>
<comment type="catalytic activity">
    <reaction evidence="1 9">
        <text>Endohydrolysis of (1-&gt;4)-beta-D-xylosidic linkages in xylans.</text>
        <dbReference type="EC" id="3.2.1.8"/>
    </reaction>
</comment>
<evidence type="ECO:0000256" key="10">
    <source>
        <dbReference type="SAM" id="MobiDB-lite"/>
    </source>
</evidence>
<dbReference type="EC" id="3.2.1.8" evidence="9"/>
<dbReference type="InterPro" id="IPR017853">
    <property type="entry name" value="GH"/>
</dbReference>
<evidence type="ECO:0000256" key="7">
    <source>
        <dbReference type="ARBA" id="ARBA00023295"/>
    </source>
</evidence>
<keyword evidence="7 9" id="KW-0326">Glycosidase</keyword>
<dbReference type="EMBL" id="NSDM01000002">
    <property type="protein sequence ID" value="MDQ2583642.1"/>
    <property type="molecule type" value="Genomic_DNA"/>
</dbReference>
<name>A0ABU0WUX4_9PSEU</name>
<dbReference type="GO" id="GO:0016787">
    <property type="term" value="F:hydrolase activity"/>
    <property type="evidence" value="ECO:0007669"/>
    <property type="project" value="UniProtKB-KW"/>
</dbReference>
<keyword evidence="4" id="KW-0732">Signal</keyword>
<dbReference type="PROSITE" id="PS51760">
    <property type="entry name" value="GH10_2"/>
    <property type="match status" value="1"/>
</dbReference>
<evidence type="ECO:0000256" key="4">
    <source>
        <dbReference type="ARBA" id="ARBA00022729"/>
    </source>
</evidence>
<evidence type="ECO:0000256" key="8">
    <source>
        <dbReference type="ARBA" id="ARBA00023326"/>
    </source>
</evidence>
<reference evidence="12 13" key="1">
    <citation type="submission" date="2017-06" db="EMBL/GenBank/DDBJ databases">
        <title>Cultured bacterium strain Saccharothrix yanglingensis Hhs.015.</title>
        <authorList>
            <person name="Xia Y."/>
        </authorList>
    </citation>
    <scope>NUCLEOTIDE SEQUENCE [LARGE SCALE GENOMIC DNA]</scope>
    <source>
        <strain evidence="12 13">Hhs.015</strain>
    </source>
</reference>
<evidence type="ECO:0000256" key="9">
    <source>
        <dbReference type="RuleBase" id="RU361174"/>
    </source>
</evidence>
<dbReference type="PANTHER" id="PTHR31490:SF88">
    <property type="entry name" value="BETA-XYLANASE"/>
    <property type="match status" value="1"/>
</dbReference>